<evidence type="ECO:0000256" key="1">
    <source>
        <dbReference type="SAM" id="MobiDB-lite"/>
    </source>
</evidence>
<name>A0A8X7VHS9_BRACI</name>
<organism evidence="3 4">
    <name type="scientific">Brassica carinata</name>
    <name type="common">Ethiopian mustard</name>
    <name type="synonym">Abyssinian cabbage</name>
    <dbReference type="NCBI Taxonomy" id="52824"/>
    <lineage>
        <taxon>Eukaryota</taxon>
        <taxon>Viridiplantae</taxon>
        <taxon>Streptophyta</taxon>
        <taxon>Embryophyta</taxon>
        <taxon>Tracheophyta</taxon>
        <taxon>Spermatophyta</taxon>
        <taxon>Magnoliopsida</taxon>
        <taxon>eudicotyledons</taxon>
        <taxon>Gunneridae</taxon>
        <taxon>Pentapetalae</taxon>
        <taxon>rosids</taxon>
        <taxon>malvids</taxon>
        <taxon>Brassicales</taxon>
        <taxon>Brassicaceae</taxon>
        <taxon>Brassiceae</taxon>
        <taxon>Brassica</taxon>
    </lineage>
</organism>
<accession>A0A8X7VHS9</accession>
<comment type="caution">
    <text evidence="3">The sequence shown here is derived from an EMBL/GenBank/DDBJ whole genome shotgun (WGS) entry which is preliminary data.</text>
</comment>
<evidence type="ECO:0000313" key="4">
    <source>
        <dbReference type="Proteomes" id="UP000886595"/>
    </source>
</evidence>
<evidence type="ECO:0000256" key="2">
    <source>
        <dbReference type="SAM" id="Phobius"/>
    </source>
</evidence>
<keyword evidence="4" id="KW-1185">Reference proteome</keyword>
<dbReference type="Proteomes" id="UP000886595">
    <property type="component" value="Unassembled WGS sequence"/>
</dbReference>
<feature type="compositionally biased region" description="Low complexity" evidence="1">
    <location>
        <begin position="11"/>
        <end position="24"/>
    </location>
</feature>
<protein>
    <submittedName>
        <fullName evidence="3">Uncharacterized protein</fullName>
    </submittedName>
</protein>
<keyword evidence="2" id="KW-0472">Membrane</keyword>
<proteinExistence type="predicted"/>
<gene>
    <name evidence="3" type="ORF">Bca52824_023036</name>
</gene>
<evidence type="ECO:0000313" key="3">
    <source>
        <dbReference type="EMBL" id="KAG2311479.1"/>
    </source>
</evidence>
<dbReference type="AlphaFoldDB" id="A0A8X7VHS9"/>
<dbReference type="OrthoDB" id="1814614at2759"/>
<keyword evidence="2" id="KW-0812">Transmembrane</keyword>
<feature type="compositionally biased region" description="Basic and acidic residues" evidence="1">
    <location>
        <begin position="82"/>
        <end position="112"/>
    </location>
</feature>
<feature type="region of interest" description="Disordered" evidence="1">
    <location>
        <begin position="1"/>
        <end position="35"/>
    </location>
</feature>
<reference evidence="3 4" key="1">
    <citation type="submission" date="2020-02" db="EMBL/GenBank/DDBJ databases">
        <authorList>
            <person name="Ma Q."/>
            <person name="Huang Y."/>
            <person name="Song X."/>
            <person name="Pei D."/>
        </authorList>
    </citation>
    <scope>NUCLEOTIDE SEQUENCE [LARGE SCALE GENOMIC DNA]</scope>
    <source>
        <strain evidence="3">Sxm20200214</strain>
        <tissue evidence="3">Leaf</tissue>
    </source>
</reference>
<keyword evidence="2" id="KW-1133">Transmembrane helix</keyword>
<sequence length="204" mass="22404">MVTTATRCRSDATTPPRSSPPTERANPGTDSGLETSTCTCEAVETLVPPAAFSFSSANRAELLCLVPCANQGGVCSEESGEAEMRSSADTGRWRGRGDGDEEKKKSFYDRRQVPSSAVNREDVTAKSDVGSVEECSKLEFTKDEVFALLSERAKAGKFDTKGKIEQMTDIIKRLKWTFHPFIIKSKKIYTVLIWCGVLAFLVFL</sequence>
<feature type="transmembrane region" description="Helical" evidence="2">
    <location>
        <begin position="188"/>
        <end position="203"/>
    </location>
</feature>
<dbReference type="EMBL" id="JAAMPC010000005">
    <property type="protein sequence ID" value="KAG2311479.1"/>
    <property type="molecule type" value="Genomic_DNA"/>
</dbReference>
<feature type="region of interest" description="Disordered" evidence="1">
    <location>
        <begin position="75"/>
        <end position="115"/>
    </location>
</feature>